<dbReference type="EMBL" id="JAANBB010000097">
    <property type="protein sequence ID" value="KAF7550497.1"/>
    <property type="molecule type" value="Genomic_DNA"/>
</dbReference>
<comment type="caution">
    <text evidence="1">The sequence shown here is derived from an EMBL/GenBank/DDBJ whole genome shotgun (WGS) entry which is preliminary data.</text>
</comment>
<dbReference type="Proteomes" id="UP000722485">
    <property type="component" value="Unassembled WGS sequence"/>
</dbReference>
<evidence type="ECO:0000313" key="1">
    <source>
        <dbReference type="EMBL" id="KAF7550497.1"/>
    </source>
</evidence>
<evidence type="ECO:0000313" key="2">
    <source>
        <dbReference type="Proteomes" id="UP000722485"/>
    </source>
</evidence>
<name>A0A9P5L8W0_9HYPO</name>
<sequence length="295" mass="33629">MDFKQICDVLGGTIFYEEFCGNLNECRHRIQVMESAVPDSAKTSAVVLWAIYEMMVGQLDKARERLQSLLRRDLSERWNLRCEAYLILVENWRAFPPLFRPRSFVRNIPLQIWQTKKWSNASTELAQSCRKRQKESGVCASDMVDLLELGLLLGLHELFPLVATAVHRGIAKQINISRHLSIEKFELLGGIASTIDLPAVALSIHRLLYNIEYMCRSQSASARLQAWKEAAATHDSHHAHGLLEMREGDDLFWASFDNPFFPSIVVIEPWDYIGSETAHYCPLLKPTASSGEFHP</sequence>
<organism evidence="1 2">
    <name type="scientific">Cylindrodendrum hubeiense</name>
    <dbReference type="NCBI Taxonomy" id="595255"/>
    <lineage>
        <taxon>Eukaryota</taxon>
        <taxon>Fungi</taxon>
        <taxon>Dikarya</taxon>
        <taxon>Ascomycota</taxon>
        <taxon>Pezizomycotina</taxon>
        <taxon>Sordariomycetes</taxon>
        <taxon>Hypocreomycetidae</taxon>
        <taxon>Hypocreales</taxon>
        <taxon>Nectriaceae</taxon>
        <taxon>Cylindrodendrum</taxon>
    </lineage>
</organism>
<dbReference type="OrthoDB" id="5040840at2759"/>
<gene>
    <name evidence="1" type="ORF">G7Z17_g5681</name>
</gene>
<protein>
    <submittedName>
        <fullName evidence="1">Uncharacterized protein</fullName>
    </submittedName>
</protein>
<proteinExistence type="predicted"/>
<dbReference type="AlphaFoldDB" id="A0A9P5L8W0"/>
<keyword evidence="2" id="KW-1185">Reference proteome</keyword>
<reference evidence="1" key="1">
    <citation type="submission" date="2020-03" db="EMBL/GenBank/DDBJ databases">
        <title>Draft Genome Sequence of Cylindrodendrum hubeiense.</title>
        <authorList>
            <person name="Buettner E."/>
            <person name="Kellner H."/>
        </authorList>
    </citation>
    <scope>NUCLEOTIDE SEQUENCE</scope>
    <source>
        <strain evidence="1">IHI 201604</strain>
    </source>
</reference>
<accession>A0A9P5L8W0</accession>